<accession>A0ABV6E7L0</accession>
<gene>
    <name evidence="1" type="ORF">ACFFJ3_00450</name>
</gene>
<dbReference type="Proteomes" id="UP001589792">
    <property type="component" value="Unassembled WGS sequence"/>
</dbReference>
<protein>
    <recommendedName>
        <fullName evidence="3">Replication-associated protein G2P N-terminal domain-containing protein</fullName>
    </recommendedName>
</protein>
<name>A0ABV6E7L0_9GAMM</name>
<dbReference type="EMBL" id="JBHLXG010000003">
    <property type="protein sequence ID" value="MFC0224991.1"/>
    <property type="molecule type" value="Genomic_DNA"/>
</dbReference>
<evidence type="ECO:0008006" key="3">
    <source>
        <dbReference type="Google" id="ProtNLM"/>
    </source>
</evidence>
<reference evidence="1 2" key="1">
    <citation type="submission" date="2024-09" db="EMBL/GenBank/DDBJ databases">
        <authorList>
            <person name="Sun Q."/>
            <person name="Mori K."/>
        </authorList>
    </citation>
    <scope>NUCLEOTIDE SEQUENCE [LARGE SCALE GENOMIC DNA]</scope>
    <source>
        <strain evidence="1 2">CCM 8626</strain>
    </source>
</reference>
<evidence type="ECO:0000313" key="1">
    <source>
        <dbReference type="EMBL" id="MFC0224991.1"/>
    </source>
</evidence>
<sequence length="364" mass="41897">MKVSLKRIDDGCKSIPVGTSEEGHQLRLRCDYLSLVSDTHSLSEKQFLSERFKAIRADNSLYRIAPHFSNGRIGKKSRYREAVTIKAKYPGAPVLLWIGYGAVNKGAGDIRFDFRPQHLSNVGLNKLLLWLADEHRLGPLLFTLLERAWITRVDAALDVYEFYLKDAYVSLKGSYKAENRDFPDGGREICLGSRTSQLYIACYPKIDALGTLPSEPDTEGMVTINTAQLPCFTRFEARLHMKQKHQLKLKNMQGIANLFDGLEFYNRSLDADLVEYPEFAVLLQQWPLPQAKSEFKKMVGKNELQKFERQCLRYHIRPTFIDTPAVWEHWRLCIHNLGLLGQPAYWLLRHRQRREARGLSILGL</sequence>
<keyword evidence="2" id="KW-1185">Reference proteome</keyword>
<evidence type="ECO:0000313" key="2">
    <source>
        <dbReference type="Proteomes" id="UP001589792"/>
    </source>
</evidence>
<proteinExistence type="predicted"/>
<comment type="caution">
    <text evidence="1">The sequence shown here is derived from an EMBL/GenBank/DDBJ whole genome shotgun (WGS) entry which is preliminary data.</text>
</comment>
<organism evidence="1 2">
    <name type="scientific">Serratia aquatilis</name>
    <dbReference type="NCBI Taxonomy" id="1737515"/>
    <lineage>
        <taxon>Bacteria</taxon>
        <taxon>Pseudomonadati</taxon>
        <taxon>Pseudomonadota</taxon>
        <taxon>Gammaproteobacteria</taxon>
        <taxon>Enterobacterales</taxon>
        <taxon>Yersiniaceae</taxon>
        <taxon>Serratia</taxon>
    </lineage>
</organism>
<dbReference type="RefSeq" id="WP_380671881.1">
    <property type="nucleotide sequence ID" value="NZ_CP173186.1"/>
</dbReference>